<evidence type="ECO:0000256" key="2">
    <source>
        <dbReference type="SAM" id="MobiDB-lite"/>
    </source>
</evidence>
<dbReference type="PANTHER" id="PTHR46483">
    <property type="entry name" value="PHOSPHOLIPASE A1 PLIP2, CHLOROPLASTIC"/>
    <property type="match status" value="1"/>
</dbReference>
<dbReference type="SUPFAM" id="SSF53474">
    <property type="entry name" value="alpha/beta-Hydrolases"/>
    <property type="match status" value="1"/>
</dbReference>
<dbReference type="GO" id="GO:0008970">
    <property type="term" value="F:phospholipase A1 activity"/>
    <property type="evidence" value="ECO:0007669"/>
    <property type="project" value="InterPro"/>
</dbReference>
<accession>A0A6A1UKK3</accession>
<dbReference type="EMBL" id="RXIC02000134">
    <property type="protein sequence ID" value="KAB1200693.1"/>
    <property type="molecule type" value="Genomic_DNA"/>
</dbReference>
<feature type="compositionally biased region" description="Basic and acidic residues" evidence="2">
    <location>
        <begin position="253"/>
        <end position="270"/>
    </location>
</feature>
<dbReference type="OrthoDB" id="438440at2759"/>
<feature type="domain" description="Fungal lipase-type" evidence="4">
    <location>
        <begin position="380"/>
        <end position="517"/>
    </location>
</feature>
<keyword evidence="6" id="KW-1185">Reference proteome</keyword>
<keyword evidence="3" id="KW-0812">Transmembrane</keyword>
<dbReference type="AlphaFoldDB" id="A0A6A1UKK3"/>
<dbReference type="PANTHER" id="PTHR46483:SF4">
    <property type="entry name" value="PHOSPHOLIPASE A1 PLIP2, CHLOROPLASTIC"/>
    <property type="match status" value="1"/>
</dbReference>
<keyword evidence="3" id="KW-1133">Transmembrane helix</keyword>
<comment type="caution">
    <text evidence="5">The sequence shown here is derived from an EMBL/GenBank/DDBJ whole genome shotgun (WGS) entry which is preliminary data.</text>
</comment>
<dbReference type="Proteomes" id="UP000516437">
    <property type="component" value="Unassembled WGS sequence"/>
</dbReference>
<proteinExistence type="predicted"/>
<reference evidence="5 6" key="1">
    <citation type="journal article" date="2019" name="Plant Biotechnol. J.">
        <title>The red bayberry genome and genetic basis of sex determination.</title>
        <authorList>
            <person name="Jia H.M."/>
            <person name="Jia H.J."/>
            <person name="Cai Q.L."/>
            <person name="Wang Y."/>
            <person name="Zhao H.B."/>
            <person name="Yang W.F."/>
            <person name="Wang G.Y."/>
            <person name="Li Y.H."/>
            <person name="Zhan D.L."/>
            <person name="Shen Y.T."/>
            <person name="Niu Q.F."/>
            <person name="Chang L."/>
            <person name="Qiu J."/>
            <person name="Zhao L."/>
            <person name="Xie H.B."/>
            <person name="Fu W.Y."/>
            <person name="Jin J."/>
            <person name="Li X.W."/>
            <person name="Jiao Y."/>
            <person name="Zhou C.C."/>
            <person name="Tu T."/>
            <person name="Chai C.Y."/>
            <person name="Gao J.L."/>
            <person name="Fan L.J."/>
            <person name="van de Weg E."/>
            <person name="Wang J.Y."/>
            <person name="Gao Z.S."/>
        </authorList>
    </citation>
    <scope>NUCLEOTIDE SEQUENCE [LARGE SCALE GENOMIC DNA]</scope>
    <source>
        <tissue evidence="5">Leaves</tissue>
    </source>
</reference>
<dbReference type="CDD" id="cd00519">
    <property type="entry name" value="Lipase_3"/>
    <property type="match status" value="1"/>
</dbReference>
<dbReference type="PROSITE" id="PS51257">
    <property type="entry name" value="PROKAR_LIPOPROTEIN"/>
    <property type="match status" value="1"/>
</dbReference>
<evidence type="ECO:0000313" key="6">
    <source>
        <dbReference type="Proteomes" id="UP000516437"/>
    </source>
</evidence>
<evidence type="ECO:0000256" key="1">
    <source>
        <dbReference type="ARBA" id="ARBA00022801"/>
    </source>
</evidence>
<dbReference type="GO" id="GO:0006629">
    <property type="term" value="P:lipid metabolic process"/>
    <property type="evidence" value="ECO:0007669"/>
    <property type="project" value="InterPro"/>
</dbReference>
<keyword evidence="3" id="KW-0472">Membrane</keyword>
<dbReference type="InterPro" id="IPR002921">
    <property type="entry name" value="Fungal_lipase-type"/>
</dbReference>
<evidence type="ECO:0000256" key="3">
    <source>
        <dbReference type="SAM" id="Phobius"/>
    </source>
</evidence>
<dbReference type="Gene3D" id="3.40.50.1820">
    <property type="entry name" value="alpha/beta hydrolase"/>
    <property type="match status" value="1"/>
</dbReference>
<evidence type="ECO:0000259" key="4">
    <source>
        <dbReference type="Pfam" id="PF01764"/>
    </source>
</evidence>
<sequence length="734" mass="81234">MDTLCLKTGIHGGLGSSISACSGGGGGLDARATPSQVSAVGRSTAERKAAPFLRFPFKYPLRSLWPSKKGDGNNRYNGLAVDDAVLMENTTVKKISEGMVGLQEEEGEEGQREENWVLKILHLRSLWKERSADLADVEKEDEGPVAIDQRVGADGKDDDEDCEVCRVGDDDDEKEEIQFDRDSFSRLLRRVSLAEARLYAQMSYLGNLAYSIPNIKPGNLLKYHGLRLITSSLEKKELGKKAEKNQLSAETPEAEKEAKDEVEGKEQKKEGYRISASAAYEIAASAASYLHSHTKSILPFKSSKTVAGEHDTEGSDGSNDGPNMMNSDMASFMATTDSVTAVVAAKEEVKQAVADDLNSTRSSPCEWFICDDDQSGTRFFVIQGSESLASWQANLLFEPIQFEGLDVLVHRGIYEAAKGLYQQMLPEIRAHLTSRGNKAMFRFTGHSLGGSLSALINLMLLIRHEVPISSLLPVITFGAPSIMCGGDRLLRKLGLPQSHIQSITMHRDIVPRAFSCNYPNHVAELLKAVNGNFRNHPCLNNLKLLYAPIGELLILQPDEKFSPSHDLLPSGSGLYLLSCTLSDTNDAEKQLRAAQMVFLNSPHPLEILSDRSAYGSEGTIQRDHDMNSYMKSVRGVIRQELYRIRKARREQRRKIWWPLVAPRGINAGIVVGRSLISINLPQDQFNFSGILQTGKNSLKRFSRLVASQHMQLFVVLLFPARLLFLGAYNVISFR</sequence>
<organism evidence="5 6">
    <name type="scientific">Morella rubra</name>
    <name type="common">Chinese bayberry</name>
    <dbReference type="NCBI Taxonomy" id="262757"/>
    <lineage>
        <taxon>Eukaryota</taxon>
        <taxon>Viridiplantae</taxon>
        <taxon>Streptophyta</taxon>
        <taxon>Embryophyta</taxon>
        <taxon>Tracheophyta</taxon>
        <taxon>Spermatophyta</taxon>
        <taxon>Magnoliopsida</taxon>
        <taxon>eudicotyledons</taxon>
        <taxon>Gunneridae</taxon>
        <taxon>Pentapetalae</taxon>
        <taxon>rosids</taxon>
        <taxon>fabids</taxon>
        <taxon>Fagales</taxon>
        <taxon>Myricaceae</taxon>
        <taxon>Morella</taxon>
    </lineage>
</organism>
<feature type="region of interest" description="Disordered" evidence="2">
    <location>
        <begin position="237"/>
        <end position="270"/>
    </location>
</feature>
<dbReference type="InterPro" id="IPR029058">
    <property type="entry name" value="AB_hydrolase_fold"/>
</dbReference>
<dbReference type="InterPro" id="IPR043367">
    <property type="entry name" value="PLIP1/2/3"/>
</dbReference>
<evidence type="ECO:0000313" key="5">
    <source>
        <dbReference type="EMBL" id="KAB1200693.1"/>
    </source>
</evidence>
<dbReference type="Pfam" id="PF01764">
    <property type="entry name" value="Lipase_3"/>
    <property type="match status" value="1"/>
</dbReference>
<feature type="region of interest" description="Disordered" evidence="2">
    <location>
        <begin position="301"/>
        <end position="322"/>
    </location>
</feature>
<feature type="transmembrane region" description="Helical" evidence="3">
    <location>
        <begin position="710"/>
        <end position="731"/>
    </location>
</feature>
<name>A0A6A1UKK3_9ROSI</name>
<protein>
    <recommendedName>
        <fullName evidence="4">Fungal lipase-type domain-containing protein</fullName>
    </recommendedName>
</protein>
<keyword evidence="1" id="KW-0378">Hydrolase</keyword>
<gene>
    <name evidence="5" type="ORF">CJ030_MR0G006570</name>
</gene>